<organism evidence="1 2">
    <name type="scientific">Sphingomonas lacunae</name>
    <dbReference type="NCBI Taxonomy" id="2698828"/>
    <lineage>
        <taxon>Bacteria</taxon>
        <taxon>Pseudomonadati</taxon>
        <taxon>Pseudomonadota</taxon>
        <taxon>Alphaproteobacteria</taxon>
        <taxon>Sphingomonadales</taxon>
        <taxon>Sphingomonadaceae</taxon>
        <taxon>Sphingomonas</taxon>
    </lineage>
</organism>
<dbReference type="EMBL" id="CP053015">
    <property type="protein sequence ID" value="QJQ33168.1"/>
    <property type="molecule type" value="Genomic_DNA"/>
</dbReference>
<name>A0A6M4AVL0_9SPHN</name>
<reference evidence="1 2" key="1">
    <citation type="submission" date="2020-01" db="EMBL/GenBank/DDBJ databases">
        <title>Sphingomonas sp. strain CSW-10.</title>
        <authorList>
            <person name="Chen W.-M."/>
        </authorList>
    </citation>
    <scope>NUCLEOTIDE SEQUENCE [LARGE SCALE GENOMIC DNA]</scope>
    <source>
        <strain evidence="1 2">CSW-10</strain>
    </source>
</reference>
<dbReference type="AlphaFoldDB" id="A0A6M4AVL0"/>
<dbReference type="KEGG" id="slan:GV829_12575"/>
<sequence>MVHLMLSLGFTALLLVGFRSIWHDLTRPLVMQPWDDEVGIALPAPVSAARPAMTASVTQLHHAARYRADAAQALPLAA</sequence>
<gene>
    <name evidence="1" type="ORF">GV829_12575</name>
</gene>
<evidence type="ECO:0000313" key="2">
    <source>
        <dbReference type="Proteomes" id="UP000503018"/>
    </source>
</evidence>
<proteinExistence type="predicted"/>
<accession>A0A6M4AVL0</accession>
<protein>
    <submittedName>
        <fullName evidence="1">Uncharacterized protein</fullName>
    </submittedName>
</protein>
<evidence type="ECO:0000313" key="1">
    <source>
        <dbReference type="EMBL" id="QJQ33168.1"/>
    </source>
</evidence>
<dbReference type="RefSeq" id="WP_169947160.1">
    <property type="nucleotide sequence ID" value="NZ_CP053015.1"/>
</dbReference>
<keyword evidence="2" id="KW-1185">Reference proteome</keyword>
<dbReference type="Proteomes" id="UP000503018">
    <property type="component" value="Chromosome"/>
</dbReference>